<dbReference type="PANTHER" id="PTHR48040:SF60">
    <property type="entry name" value="ABC TRANSPORTER DOMAIN-CONTAINING PROTEIN"/>
    <property type="match status" value="1"/>
</dbReference>
<dbReference type="Proteomes" id="UP001202328">
    <property type="component" value="Unassembled WGS sequence"/>
</dbReference>
<gene>
    <name evidence="2" type="ORF">MKW98_004546</name>
</gene>
<organism evidence="2 3">
    <name type="scientific">Papaver atlanticum</name>
    <dbReference type="NCBI Taxonomy" id="357466"/>
    <lineage>
        <taxon>Eukaryota</taxon>
        <taxon>Viridiplantae</taxon>
        <taxon>Streptophyta</taxon>
        <taxon>Embryophyta</taxon>
        <taxon>Tracheophyta</taxon>
        <taxon>Spermatophyta</taxon>
        <taxon>Magnoliopsida</taxon>
        <taxon>Ranunculales</taxon>
        <taxon>Papaveraceae</taxon>
        <taxon>Papaveroideae</taxon>
        <taxon>Papaver</taxon>
    </lineage>
</organism>
<evidence type="ECO:0000259" key="1">
    <source>
        <dbReference type="Pfam" id="PF00005"/>
    </source>
</evidence>
<accession>A0AAD4SR52</accession>
<dbReference type="InterPro" id="IPR027417">
    <property type="entry name" value="P-loop_NTPase"/>
</dbReference>
<name>A0AAD4SR52_9MAGN</name>
<comment type="caution">
    <text evidence="2">The sequence shown here is derived from an EMBL/GenBank/DDBJ whole genome shotgun (WGS) entry which is preliminary data.</text>
</comment>
<dbReference type="EMBL" id="JAJJMB010009125">
    <property type="protein sequence ID" value="KAI3916105.1"/>
    <property type="molecule type" value="Genomic_DNA"/>
</dbReference>
<dbReference type="GO" id="GO:0005524">
    <property type="term" value="F:ATP binding"/>
    <property type="evidence" value="ECO:0007669"/>
    <property type="project" value="InterPro"/>
</dbReference>
<dbReference type="Pfam" id="PF00005">
    <property type="entry name" value="ABC_tran"/>
    <property type="match status" value="1"/>
</dbReference>
<sequence>MLLGFIRCSPSKKSVNKILHDFSGIVKPSRLTLLLGPPASGKTTFLQALAGKPDTSLRVTGKITYCGHEFKEFIP</sequence>
<evidence type="ECO:0000313" key="3">
    <source>
        <dbReference type="Proteomes" id="UP001202328"/>
    </source>
</evidence>
<dbReference type="PANTHER" id="PTHR48040">
    <property type="entry name" value="PLEIOTROPIC DRUG RESISTANCE PROTEIN 1-LIKE ISOFORM X1"/>
    <property type="match status" value="1"/>
</dbReference>
<dbReference type="AlphaFoldDB" id="A0AAD4SR52"/>
<evidence type="ECO:0000313" key="2">
    <source>
        <dbReference type="EMBL" id="KAI3916105.1"/>
    </source>
</evidence>
<keyword evidence="3" id="KW-1185">Reference proteome</keyword>
<dbReference type="GO" id="GO:0016887">
    <property type="term" value="F:ATP hydrolysis activity"/>
    <property type="evidence" value="ECO:0007669"/>
    <property type="project" value="InterPro"/>
</dbReference>
<proteinExistence type="predicted"/>
<dbReference type="InterPro" id="IPR003439">
    <property type="entry name" value="ABC_transporter-like_ATP-bd"/>
</dbReference>
<dbReference type="Gene3D" id="3.40.50.300">
    <property type="entry name" value="P-loop containing nucleotide triphosphate hydrolases"/>
    <property type="match status" value="1"/>
</dbReference>
<dbReference type="SUPFAM" id="SSF52540">
    <property type="entry name" value="P-loop containing nucleoside triphosphate hydrolases"/>
    <property type="match status" value="1"/>
</dbReference>
<feature type="domain" description="ABC transporter" evidence="1">
    <location>
        <begin position="19"/>
        <end position="72"/>
    </location>
</feature>
<reference evidence="2" key="1">
    <citation type="submission" date="2022-04" db="EMBL/GenBank/DDBJ databases">
        <title>A functionally conserved STORR gene fusion in Papaver species that diverged 16.8 million years ago.</title>
        <authorList>
            <person name="Catania T."/>
        </authorList>
    </citation>
    <scope>NUCLEOTIDE SEQUENCE</scope>
    <source>
        <strain evidence="2">S-188037</strain>
    </source>
</reference>
<protein>
    <recommendedName>
        <fullName evidence="1">ABC transporter domain-containing protein</fullName>
    </recommendedName>
</protein>